<keyword evidence="1" id="KW-0812">Transmembrane</keyword>
<dbReference type="EMBL" id="SLVU01000023">
    <property type="protein sequence ID" value="TCN22833.1"/>
    <property type="molecule type" value="Genomic_DNA"/>
</dbReference>
<evidence type="ECO:0000313" key="2">
    <source>
        <dbReference type="EMBL" id="TCN22833.1"/>
    </source>
</evidence>
<sequence length="64" mass="7310">MDRNYLAGEQGDVINAVLAAAGYNFSLLLRWFRQLLTVSEHANLRDEWFQAALVEDSWTKRPAA</sequence>
<organism evidence="2 3">
    <name type="scientific">Sinorhizobium americanum</name>
    <dbReference type="NCBI Taxonomy" id="194963"/>
    <lineage>
        <taxon>Bacteria</taxon>
        <taxon>Pseudomonadati</taxon>
        <taxon>Pseudomonadota</taxon>
        <taxon>Alphaproteobacteria</taxon>
        <taxon>Hyphomicrobiales</taxon>
        <taxon>Rhizobiaceae</taxon>
        <taxon>Sinorhizobium/Ensifer group</taxon>
        <taxon>Sinorhizobium</taxon>
    </lineage>
</organism>
<evidence type="ECO:0000313" key="3">
    <source>
        <dbReference type="Proteomes" id="UP000295043"/>
    </source>
</evidence>
<feature type="transmembrane region" description="Helical" evidence="1">
    <location>
        <begin position="13"/>
        <end position="32"/>
    </location>
</feature>
<dbReference type="Proteomes" id="UP000295043">
    <property type="component" value="Unassembled WGS sequence"/>
</dbReference>
<proteinExistence type="predicted"/>
<reference evidence="2 3" key="1">
    <citation type="submission" date="2019-03" db="EMBL/GenBank/DDBJ databases">
        <title>Genomic Encyclopedia of Type Strains, Phase IV (KMG-V): Genome sequencing to study the core and pangenomes of soil and plant-associated prokaryotes.</title>
        <authorList>
            <person name="Whitman W."/>
        </authorList>
    </citation>
    <scope>NUCLEOTIDE SEQUENCE [LARGE SCALE GENOMIC DNA]</scope>
    <source>
        <strain evidence="2 3">23C40</strain>
    </source>
</reference>
<keyword evidence="1" id="KW-0472">Membrane</keyword>
<dbReference type="AlphaFoldDB" id="A0A4R2B916"/>
<protein>
    <submittedName>
        <fullName evidence="2">Uncharacterized protein</fullName>
    </submittedName>
</protein>
<comment type="caution">
    <text evidence="2">The sequence shown here is derived from an EMBL/GenBank/DDBJ whole genome shotgun (WGS) entry which is preliminary data.</text>
</comment>
<keyword evidence="1" id="KW-1133">Transmembrane helix</keyword>
<gene>
    <name evidence="2" type="ORF">EV184_12378</name>
</gene>
<evidence type="ECO:0000256" key="1">
    <source>
        <dbReference type="SAM" id="Phobius"/>
    </source>
</evidence>
<accession>A0A4R2B916</accession>
<name>A0A4R2B916_9HYPH</name>